<protein>
    <submittedName>
        <fullName evidence="1">Uncharacterized protein</fullName>
    </submittedName>
</protein>
<accession>A0A5N4AG65</accession>
<dbReference type="InParanoid" id="A0A5N4AG65"/>
<sequence>MMNGFFSSILSPVDECGAPDVADSGDVIVDSSGATLGTETDSCAERVSPTFATALPTSEASLLVLAAAYSTAVKNTRTQKPTLHARRERSGFKSRNAYITYELNSRLDCHEGSLLQASCTC</sequence>
<dbReference type="AlphaFoldDB" id="A0A5N4AG65"/>
<proteinExistence type="predicted"/>
<reference evidence="1 2" key="1">
    <citation type="journal article" date="2018" name="Elife">
        <title>Firefly genomes illuminate parallel origins of bioluminescence in beetles.</title>
        <authorList>
            <person name="Fallon T.R."/>
            <person name="Lower S.E."/>
            <person name="Chang C.H."/>
            <person name="Bessho-Uehara M."/>
            <person name="Martin G.J."/>
            <person name="Bewick A.J."/>
            <person name="Behringer M."/>
            <person name="Debat H.J."/>
            <person name="Wong I."/>
            <person name="Day J.C."/>
            <person name="Suvorov A."/>
            <person name="Silva C.J."/>
            <person name="Stanger-Hall K.F."/>
            <person name="Hall D.W."/>
            <person name="Schmitz R.J."/>
            <person name="Nelson D.R."/>
            <person name="Lewis S.M."/>
            <person name="Shigenobu S."/>
            <person name="Bybee S.M."/>
            <person name="Larracuente A.M."/>
            <person name="Oba Y."/>
            <person name="Weng J.K."/>
        </authorList>
    </citation>
    <scope>NUCLEOTIDE SEQUENCE [LARGE SCALE GENOMIC DNA]</scope>
    <source>
        <strain evidence="1">1611_PpyrPB1</strain>
        <tissue evidence="1">Whole body</tissue>
    </source>
</reference>
<name>A0A5N4AG65_PHOPY</name>
<dbReference type="Proteomes" id="UP000327044">
    <property type="component" value="Unassembled WGS sequence"/>
</dbReference>
<gene>
    <name evidence="1" type="ORF">PPYR_10403</name>
</gene>
<evidence type="ECO:0000313" key="2">
    <source>
        <dbReference type="Proteomes" id="UP000327044"/>
    </source>
</evidence>
<evidence type="ECO:0000313" key="1">
    <source>
        <dbReference type="EMBL" id="KAB0796342.1"/>
    </source>
</evidence>
<comment type="caution">
    <text evidence="1">The sequence shown here is derived from an EMBL/GenBank/DDBJ whole genome shotgun (WGS) entry which is preliminary data.</text>
</comment>
<keyword evidence="2" id="KW-1185">Reference proteome</keyword>
<organism evidence="1 2">
    <name type="scientific">Photinus pyralis</name>
    <name type="common">Common eastern firefly</name>
    <name type="synonym">Lampyris pyralis</name>
    <dbReference type="NCBI Taxonomy" id="7054"/>
    <lineage>
        <taxon>Eukaryota</taxon>
        <taxon>Metazoa</taxon>
        <taxon>Ecdysozoa</taxon>
        <taxon>Arthropoda</taxon>
        <taxon>Hexapoda</taxon>
        <taxon>Insecta</taxon>
        <taxon>Pterygota</taxon>
        <taxon>Neoptera</taxon>
        <taxon>Endopterygota</taxon>
        <taxon>Coleoptera</taxon>
        <taxon>Polyphaga</taxon>
        <taxon>Elateriformia</taxon>
        <taxon>Elateroidea</taxon>
        <taxon>Lampyridae</taxon>
        <taxon>Lampyrinae</taxon>
        <taxon>Photinus</taxon>
    </lineage>
</organism>
<dbReference type="EMBL" id="VVIM01000007">
    <property type="protein sequence ID" value="KAB0796342.1"/>
    <property type="molecule type" value="Genomic_DNA"/>
</dbReference>